<sequence length="328" mass="37626">MQIETLREFIAVVQYGSFTGAAKALYLSQPTLSKHIAAFEKQIGYKLFFDERPLILTEAGRIAMEYASSVVSQTETMQLRLEGLKHQKPELVRIQDLTFFEHLSLRSQDVKKAVRERYPNITFETVKCKTHQTSREALEAGTIDVGFQFNITESPFQPPVDMPGTVRMQPLYGSLGQFRLGVPKGSPLLAQDKRLRLKDFANQRFFIIANRNYDAFIHDFRSLCLREGFLPQIEFVTVSNNRDFWMRDYGDGVVFLDATQRTGFTSADDYLADKYKAVRPFGHEQTLYVVISLLTRNEKHGPALQSFLDIVRETEDANLERMKAEGLE</sequence>
<dbReference type="Proteomes" id="UP000270112">
    <property type="component" value="Unassembled WGS sequence"/>
</dbReference>
<gene>
    <name evidence="6" type="ORF">C1876_09120</name>
    <name evidence="7" type="ORF">DMP09_14440</name>
</gene>
<evidence type="ECO:0000259" key="5">
    <source>
        <dbReference type="PROSITE" id="PS50931"/>
    </source>
</evidence>
<reference evidence="7" key="3">
    <citation type="journal article" date="2019" name="Microbiol. Resour. Announc.">
        <title>Draft Genome Sequences of Type Strains of Gordonibacter faecihominis, Paraeggerthella hongkongensis, Parvibacter caecicola,Slackia equolifaciens, Slackia faecicanis, and Slackia isoflavoniconvertens.</title>
        <authorList>
            <person name="Danylec N."/>
            <person name="Stoll D.A."/>
            <person name="Dotsch A."/>
            <person name="Huch M."/>
        </authorList>
    </citation>
    <scope>NUCLEOTIDE SEQUENCE</scope>
    <source>
        <strain evidence="7">DSM 16107</strain>
    </source>
</reference>
<dbReference type="GO" id="GO:0003677">
    <property type="term" value="F:DNA binding"/>
    <property type="evidence" value="ECO:0007669"/>
    <property type="project" value="UniProtKB-KW"/>
</dbReference>
<evidence type="ECO:0000256" key="3">
    <source>
        <dbReference type="ARBA" id="ARBA00023125"/>
    </source>
</evidence>
<dbReference type="SUPFAM" id="SSF53850">
    <property type="entry name" value="Periplasmic binding protein-like II"/>
    <property type="match status" value="1"/>
</dbReference>
<dbReference type="GO" id="GO:0032993">
    <property type="term" value="C:protein-DNA complex"/>
    <property type="evidence" value="ECO:0007669"/>
    <property type="project" value="TreeGrafter"/>
</dbReference>
<comment type="caution">
    <text evidence="7">The sequence shown here is derived from an EMBL/GenBank/DDBJ whole genome shotgun (WGS) entry which is preliminary data.</text>
</comment>
<dbReference type="PANTHER" id="PTHR30346">
    <property type="entry name" value="TRANSCRIPTIONAL DUAL REGULATOR HCAR-RELATED"/>
    <property type="match status" value="1"/>
</dbReference>
<dbReference type="EMBL" id="PPTT01000014">
    <property type="protein sequence ID" value="RDB68603.1"/>
    <property type="molecule type" value="Genomic_DNA"/>
</dbReference>
<keyword evidence="3" id="KW-0238">DNA-binding</keyword>
<evidence type="ECO:0000313" key="6">
    <source>
        <dbReference type="EMBL" id="RDB68603.1"/>
    </source>
</evidence>
<dbReference type="Gene3D" id="1.10.10.10">
    <property type="entry name" value="Winged helix-like DNA-binding domain superfamily/Winged helix DNA-binding domain"/>
    <property type="match status" value="1"/>
</dbReference>
<dbReference type="RefSeq" id="WP_114546413.1">
    <property type="nucleotide sequence ID" value="NZ_JAJCHC010000004.1"/>
</dbReference>
<keyword evidence="4" id="KW-0804">Transcription</keyword>
<evidence type="ECO:0000256" key="4">
    <source>
        <dbReference type="ARBA" id="ARBA00023163"/>
    </source>
</evidence>
<dbReference type="InterPro" id="IPR000847">
    <property type="entry name" value="LysR_HTH_N"/>
</dbReference>
<dbReference type="Pfam" id="PF03466">
    <property type="entry name" value="LysR_substrate"/>
    <property type="match status" value="1"/>
</dbReference>
<dbReference type="PROSITE" id="PS50931">
    <property type="entry name" value="HTH_LYSR"/>
    <property type="match status" value="1"/>
</dbReference>
<dbReference type="PANTHER" id="PTHR30346:SF28">
    <property type="entry name" value="HTH-TYPE TRANSCRIPTIONAL REGULATOR CYNR"/>
    <property type="match status" value="1"/>
</dbReference>
<name>A0A3N0IVN0_9ACTN</name>
<protein>
    <recommendedName>
        <fullName evidence="5">HTH lysR-type domain-containing protein</fullName>
    </recommendedName>
</protein>
<keyword evidence="8" id="KW-1185">Reference proteome</keyword>
<dbReference type="AlphaFoldDB" id="A0A3N0IVN0"/>
<comment type="similarity">
    <text evidence="1">Belongs to the LysR transcriptional regulatory family.</text>
</comment>
<dbReference type="GO" id="GO:0003700">
    <property type="term" value="F:DNA-binding transcription factor activity"/>
    <property type="evidence" value="ECO:0007669"/>
    <property type="project" value="InterPro"/>
</dbReference>
<evidence type="ECO:0000256" key="1">
    <source>
        <dbReference type="ARBA" id="ARBA00009437"/>
    </source>
</evidence>
<proteinExistence type="inferred from homology"/>
<accession>A0A3N0IVN0</accession>
<evidence type="ECO:0000313" key="8">
    <source>
        <dbReference type="Proteomes" id="UP000253817"/>
    </source>
</evidence>
<dbReference type="Proteomes" id="UP000253817">
    <property type="component" value="Unassembled WGS sequence"/>
</dbReference>
<dbReference type="InterPro" id="IPR036388">
    <property type="entry name" value="WH-like_DNA-bd_sf"/>
</dbReference>
<evidence type="ECO:0000313" key="7">
    <source>
        <dbReference type="EMBL" id="RNM40402.1"/>
    </source>
</evidence>
<dbReference type="Pfam" id="PF00126">
    <property type="entry name" value="HTH_1"/>
    <property type="match status" value="1"/>
</dbReference>
<dbReference type="SUPFAM" id="SSF46785">
    <property type="entry name" value="Winged helix' DNA-binding domain"/>
    <property type="match status" value="1"/>
</dbReference>
<feature type="domain" description="HTH lysR-type" evidence="5">
    <location>
        <begin position="1"/>
        <end position="57"/>
    </location>
</feature>
<keyword evidence="2" id="KW-0805">Transcription regulation</keyword>
<dbReference type="InterPro" id="IPR036390">
    <property type="entry name" value="WH_DNA-bd_sf"/>
</dbReference>
<dbReference type="Gene3D" id="3.40.190.10">
    <property type="entry name" value="Periplasmic binding protein-like II"/>
    <property type="match status" value="2"/>
</dbReference>
<evidence type="ECO:0000256" key="2">
    <source>
        <dbReference type="ARBA" id="ARBA00023015"/>
    </source>
</evidence>
<dbReference type="PRINTS" id="PR00039">
    <property type="entry name" value="HTHLYSR"/>
</dbReference>
<dbReference type="InterPro" id="IPR005119">
    <property type="entry name" value="LysR_subst-bd"/>
</dbReference>
<reference evidence="9" key="2">
    <citation type="submission" date="2018-05" db="EMBL/GenBank/DDBJ databases">
        <title>Genome Sequencing of selected type strains of the family Eggerthellaceae.</title>
        <authorList>
            <person name="Danylec N."/>
            <person name="Stoll D.A."/>
            <person name="Doetsch A."/>
            <person name="Huch M."/>
        </authorList>
    </citation>
    <scope>NUCLEOTIDE SEQUENCE [LARGE SCALE GENOMIC DNA]</scope>
    <source>
        <strain evidence="9">DSM 16107</strain>
    </source>
</reference>
<organism evidence="7 9">
    <name type="scientific">Eggerthella sinensis</name>
    <dbReference type="NCBI Taxonomy" id="242230"/>
    <lineage>
        <taxon>Bacteria</taxon>
        <taxon>Bacillati</taxon>
        <taxon>Actinomycetota</taxon>
        <taxon>Coriobacteriia</taxon>
        <taxon>Eggerthellales</taxon>
        <taxon>Eggerthellaceae</taxon>
        <taxon>Eggerthella</taxon>
    </lineage>
</organism>
<evidence type="ECO:0000313" key="9">
    <source>
        <dbReference type="Proteomes" id="UP000270112"/>
    </source>
</evidence>
<dbReference type="OrthoDB" id="9803735at2"/>
<dbReference type="EMBL" id="QICC01000084">
    <property type="protein sequence ID" value="RNM40402.1"/>
    <property type="molecule type" value="Genomic_DNA"/>
</dbReference>
<reference evidence="6 8" key="1">
    <citation type="journal article" date="2018" name="Elife">
        <title>Discovery and characterization of a prevalent human gut bacterial enzyme sufficient for the inactivation of a family of plant toxins.</title>
        <authorList>
            <person name="Koppel N."/>
            <person name="Bisanz J.E."/>
            <person name="Pandelia M.E."/>
            <person name="Turnbaugh P.J."/>
            <person name="Balskus E.P."/>
        </authorList>
    </citation>
    <scope>NUCLEOTIDE SEQUENCE [LARGE SCALE GENOMIC DNA]</scope>
    <source>
        <strain evidence="6 8">DSM 16107</strain>
    </source>
</reference>